<keyword evidence="4" id="KW-1185">Reference proteome</keyword>
<dbReference type="EMBL" id="GG745332">
    <property type="protein sequence ID" value="KNE57872.1"/>
    <property type="molecule type" value="Genomic_DNA"/>
</dbReference>
<accession>A0A0L0S5U3</accession>
<dbReference type="Proteomes" id="UP000054350">
    <property type="component" value="Unassembled WGS sequence"/>
</dbReference>
<evidence type="ECO:0000256" key="2">
    <source>
        <dbReference type="SAM" id="Phobius"/>
    </source>
</evidence>
<evidence type="ECO:0000256" key="1">
    <source>
        <dbReference type="SAM" id="MobiDB-lite"/>
    </source>
</evidence>
<feature type="transmembrane region" description="Helical" evidence="2">
    <location>
        <begin position="749"/>
        <end position="769"/>
    </location>
</feature>
<feature type="compositionally biased region" description="Basic and acidic residues" evidence="1">
    <location>
        <begin position="681"/>
        <end position="694"/>
    </location>
</feature>
<feature type="region of interest" description="Disordered" evidence="1">
    <location>
        <begin position="674"/>
        <end position="704"/>
    </location>
</feature>
<dbReference type="OrthoDB" id="5591230at2759"/>
<feature type="region of interest" description="Disordered" evidence="1">
    <location>
        <begin position="801"/>
        <end position="820"/>
    </location>
</feature>
<feature type="region of interest" description="Disordered" evidence="1">
    <location>
        <begin position="581"/>
        <end position="606"/>
    </location>
</feature>
<reference evidence="3 4" key="1">
    <citation type="submission" date="2009-11" db="EMBL/GenBank/DDBJ databases">
        <title>Annotation of Allomyces macrogynus ATCC 38327.</title>
        <authorList>
            <consortium name="The Broad Institute Genome Sequencing Platform"/>
            <person name="Russ C."/>
            <person name="Cuomo C."/>
            <person name="Burger G."/>
            <person name="Gray M.W."/>
            <person name="Holland P.W.H."/>
            <person name="King N."/>
            <person name="Lang F.B.F."/>
            <person name="Roger A.J."/>
            <person name="Ruiz-Trillo I."/>
            <person name="Young S.K."/>
            <person name="Zeng Q."/>
            <person name="Gargeya S."/>
            <person name="Fitzgerald M."/>
            <person name="Haas B."/>
            <person name="Abouelleil A."/>
            <person name="Alvarado L."/>
            <person name="Arachchi H.M."/>
            <person name="Berlin A."/>
            <person name="Chapman S.B."/>
            <person name="Gearin G."/>
            <person name="Goldberg J."/>
            <person name="Griggs A."/>
            <person name="Gujja S."/>
            <person name="Hansen M."/>
            <person name="Heiman D."/>
            <person name="Howarth C."/>
            <person name="Larimer J."/>
            <person name="Lui A."/>
            <person name="MacDonald P.J.P."/>
            <person name="McCowen C."/>
            <person name="Montmayeur A."/>
            <person name="Murphy C."/>
            <person name="Neiman D."/>
            <person name="Pearson M."/>
            <person name="Priest M."/>
            <person name="Roberts A."/>
            <person name="Saif S."/>
            <person name="Shea T."/>
            <person name="Sisk P."/>
            <person name="Stolte C."/>
            <person name="Sykes S."/>
            <person name="Wortman J."/>
            <person name="Nusbaum C."/>
            <person name="Birren B."/>
        </authorList>
    </citation>
    <scope>NUCLEOTIDE SEQUENCE [LARGE SCALE GENOMIC DNA]</scope>
    <source>
        <strain evidence="3 4">ATCC 38327</strain>
    </source>
</reference>
<keyword evidence="2" id="KW-0812">Transmembrane</keyword>
<gene>
    <name evidence="3" type="ORF">AMAG_04717</name>
</gene>
<dbReference type="AlphaFoldDB" id="A0A0L0S5U3"/>
<feature type="region of interest" description="Disordered" evidence="1">
    <location>
        <begin position="210"/>
        <end position="268"/>
    </location>
</feature>
<feature type="region of interest" description="Disordered" evidence="1">
    <location>
        <begin position="456"/>
        <end position="478"/>
    </location>
</feature>
<dbReference type="VEuPathDB" id="FungiDB:AMAG_04717"/>
<feature type="compositionally biased region" description="Acidic residues" evidence="1">
    <location>
        <begin position="210"/>
        <end position="222"/>
    </location>
</feature>
<organism evidence="3 4">
    <name type="scientific">Allomyces macrogynus (strain ATCC 38327)</name>
    <name type="common">Allomyces javanicus var. macrogynus</name>
    <dbReference type="NCBI Taxonomy" id="578462"/>
    <lineage>
        <taxon>Eukaryota</taxon>
        <taxon>Fungi</taxon>
        <taxon>Fungi incertae sedis</taxon>
        <taxon>Blastocladiomycota</taxon>
        <taxon>Blastocladiomycetes</taxon>
        <taxon>Blastocladiales</taxon>
        <taxon>Blastocladiaceae</taxon>
        <taxon>Allomyces</taxon>
    </lineage>
</organism>
<feature type="compositionally biased region" description="Basic and acidic residues" evidence="1">
    <location>
        <begin position="809"/>
        <end position="820"/>
    </location>
</feature>
<keyword evidence="2" id="KW-0472">Membrane</keyword>
<evidence type="ECO:0000313" key="3">
    <source>
        <dbReference type="EMBL" id="KNE57872.1"/>
    </source>
</evidence>
<proteinExistence type="predicted"/>
<feature type="transmembrane region" description="Helical" evidence="2">
    <location>
        <begin position="776"/>
        <end position="797"/>
    </location>
</feature>
<keyword evidence="2" id="KW-1133">Transmembrane helix</keyword>
<reference evidence="4" key="2">
    <citation type="submission" date="2009-11" db="EMBL/GenBank/DDBJ databases">
        <title>The Genome Sequence of Allomyces macrogynus strain ATCC 38327.</title>
        <authorList>
            <consortium name="The Broad Institute Genome Sequencing Platform"/>
            <person name="Russ C."/>
            <person name="Cuomo C."/>
            <person name="Shea T."/>
            <person name="Young S.K."/>
            <person name="Zeng Q."/>
            <person name="Koehrsen M."/>
            <person name="Haas B."/>
            <person name="Borodovsky M."/>
            <person name="Guigo R."/>
            <person name="Alvarado L."/>
            <person name="Berlin A."/>
            <person name="Borenstein D."/>
            <person name="Chen Z."/>
            <person name="Engels R."/>
            <person name="Freedman E."/>
            <person name="Gellesch M."/>
            <person name="Goldberg J."/>
            <person name="Griggs A."/>
            <person name="Gujja S."/>
            <person name="Heiman D."/>
            <person name="Hepburn T."/>
            <person name="Howarth C."/>
            <person name="Jen D."/>
            <person name="Larson L."/>
            <person name="Lewis B."/>
            <person name="Mehta T."/>
            <person name="Park D."/>
            <person name="Pearson M."/>
            <person name="Roberts A."/>
            <person name="Saif S."/>
            <person name="Shenoy N."/>
            <person name="Sisk P."/>
            <person name="Stolte C."/>
            <person name="Sykes S."/>
            <person name="Walk T."/>
            <person name="White J."/>
            <person name="Yandava C."/>
            <person name="Burger G."/>
            <person name="Gray M.W."/>
            <person name="Holland P.W.H."/>
            <person name="King N."/>
            <person name="Lang F.B.F."/>
            <person name="Roger A.J."/>
            <person name="Ruiz-Trillo I."/>
            <person name="Lander E."/>
            <person name="Nusbaum C."/>
        </authorList>
    </citation>
    <scope>NUCLEOTIDE SEQUENCE [LARGE SCALE GENOMIC DNA]</scope>
    <source>
        <strain evidence="4">ATCC 38327</strain>
    </source>
</reference>
<sequence>MMDLPPAEEAAVLHAHVADVASRDALASEDASASEDATLEFYRMAGEEMTLPFYAAEHAHEDAPSESYAVDVTTEFADQTLSFYAGMHEDIVDATLPFYHPGTSSPAPETHAVVEDEPQQRAVVDDEVAAEPVPAALNTRTIVDAPASDADGLADAAPLTAATLAYYADASAAEADLDQILLPGYATAGQDLFQPHVAGPSLGLEHAADETDEMVEETETAVDDAHPIDSAPTGSAPVSLARSASIDDDDAMHDEPSTPAVAAATPIPPSAPATLEFYAHHDGGEQILLPEYATHGEPLFSSVVTAPRAAPTVAIPHPEIEREDLTLAVYHHHHSGDQTLPFYRDHHDLTAASMAVSPTSNSSGEVIHVDEVASMDGSGSGSGGGSWQIVSDDEDKDGAEELMVEEGAVEADAVETVVLAADVPDVVDREVPEELRAHDVADQDAVEAVQLQAAAAVDEPTSDEPEVVDRSAPVDSPTNDAAVQEADEVLAAAPANESAPTIAAETVQGENDDVSCPNEAAIEPVDAAIEPDREVETAALPPVEEIEPESLADAIQATAEPVEEPTEAAVPTTLASIISSSEFQDASESTPTSEPEPPHIEEAEPEPVPAVARDLAVQEPTPVAEPIVKTTVFVNTADQEGDIDITEGLPEPELVDAVRFEAIGATRSLLTQRRVVGTSTTDDHDHEADPLHDNNDDEAGSIANDDEDDELLATSPDEEELTVARQPSAVDDLVTAMTTPTTPPSIQRLMHFAFAFLVVSMTVLGVMTYGMEGNVWVWFLVVVNVLLWYAVTQVAAFTSDTDAGTEDAPVEKDEVVGKSE</sequence>
<protein>
    <submittedName>
        <fullName evidence="3">Uncharacterized protein</fullName>
    </submittedName>
</protein>
<name>A0A0L0S5U3_ALLM3</name>
<evidence type="ECO:0000313" key="4">
    <source>
        <dbReference type="Proteomes" id="UP000054350"/>
    </source>
</evidence>
<feature type="compositionally biased region" description="Acidic residues" evidence="1">
    <location>
        <begin position="695"/>
        <end position="704"/>
    </location>
</feature>